<dbReference type="Pfam" id="PF02463">
    <property type="entry name" value="SMC_N"/>
    <property type="match status" value="1"/>
</dbReference>
<dbReference type="InterPro" id="IPR004604">
    <property type="entry name" value="DNA_recomb/repair_RecN"/>
</dbReference>
<dbReference type="NCBIfam" id="TIGR00634">
    <property type="entry name" value="recN"/>
    <property type="match status" value="1"/>
</dbReference>
<dbReference type="InterPro" id="IPR003395">
    <property type="entry name" value="RecF/RecN/SMC_N"/>
</dbReference>
<dbReference type="GO" id="GO:0005524">
    <property type="term" value="F:ATP binding"/>
    <property type="evidence" value="ECO:0007669"/>
    <property type="project" value="UniProtKB-KW"/>
</dbReference>
<evidence type="ECO:0000256" key="5">
    <source>
        <dbReference type="ARBA" id="ARBA00022763"/>
    </source>
</evidence>
<dbReference type="OrthoDB" id="9806954at2"/>
<dbReference type="GO" id="GO:0006281">
    <property type="term" value="P:DNA repair"/>
    <property type="evidence" value="ECO:0007669"/>
    <property type="project" value="UniProtKB-KW"/>
</dbReference>
<dbReference type="RefSeq" id="WP_072744437.1">
    <property type="nucleotide sequence ID" value="NZ_FQXR01000007.1"/>
</dbReference>
<dbReference type="InterPro" id="IPR027417">
    <property type="entry name" value="P-loop_NTPase"/>
</dbReference>
<dbReference type="GO" id="GO:0043590">
    <property type="term" value="C:bacterial nucleoid"/>
    <property type="evidence" value="ECO:0007669"/>
    <property type="project" value="TreeGrafter"/>
</dbReference>
<evidence type="ECO:0000256" key="7">
    <source>
        <dbReference type="ARBA" id="ARBA00023204"/>
    </source>
</evidence>
<evidence type="ECO:0000313" key="12">
    <source>
        <dbReference type="EMBL" id="SHI01500.1"/>
    </source>
</evidence>
<evidence type="ECO:0000313" key="13">
    <source>
        <dbReference type="Proteomes" id="UP000184389"/>
    </source>
</evidence>
<dbReference type="FunFam" id="3.40.50.300:FF:000319">
    <property type="entry name" value="DNA repair protein RecN"/>
    <property type="match status" value="1"/>
</dbReference>
<evidence type="ECO:0000256" key="3">
    <source>
        <dbReference type="ARBA" id="ARBA00021315"/>
    </source>
</evidence>
<dbReference type="STRING" id="1123281.SAMN02745180_01774"/>
<evidence type="ECO:0000256" key="1">
    <source>
        <dbReference type="ARBA" id="ARBA00003618"/>
    </source>
</evidence>
<keyword evidence="10" id="KW-0175">Coiled coil</keyword>
<name>A0A1M5XNV6_9FIRM</name>
<dbReference type="PANTHER" id="PTHR11059:SF0">
    <property type="entry name" value="DNA REPAIR PROTEIN RECN"/>
    <property type="match status" value="1"/>
</dbReference>
<keyword evidence="7 9" id="KW-0234">DNA repair</keyword>
<feature type="coiled-coil region" evidence="10">
    <location>
        <begin position="342"/>
        <end position="376"/>
    </location>
</feature>
<dbReference type="AlphaFoldDB" id="A0A1M5XNV6"/>
<dbReference type="NCBIfam" id="NF008121">
    <property type="entry name" value="PRK10869.1"/>
    <property type="match status" value="1"/>
</dbReference>
<dbReference type="FunFam" id="3.40.50.300:FF:000356">
    <property type="entry name" value="DNA repair protein RecN"/>
    <property type="match status" value="1"/>
</dbReference>
<organism evidence="12 13">
    <name type="scientific">Sporanaerobacter acetigenes DSM 13106</name>
    <dbReference type="NCBI Taxonomy" id="1123281"/>
    <lineage>
        <taxon>Bacteria</taxon>
        <taxon>Bacillati</taxon>
        <taxon>Bacillota</taxon>
        <taxon>Tissierellia</taxon>
        <taxon>Tissierellales</taxon>
        <taxon>Sporanaerobacteraceae</taxon>
        <taxon>Sporanaerobacter</taxon>
    </lineage>
</organism>
<evidence type="ECO:0000256" key="4">
    <source>
        <dbReference type="ARBA" id="ARBA00022741"/>
    </source>
</evidence>
<dbReference type="CDD" id="cd03241">
    <property type="entry name" value="ABC_RecN"/>
    <property type="match status" value="2"/>
</dbReference>
<comment type="function">
    <text evidence="1 9">May be involved in recombinational repair of damaged DNA.</text>
</comment>
<reference evidence="12 13" key="1">
    <citation type="submission" date="2016-11" db="EMBL/GenBank/DDBJ databases">
        <authorList>
            <person name="Jaros S."/>
            <person name="Januszkiewicz K."/>
            <person name="Wedrychowicz H."/>
        </authorList>
    </citation>
    <scope>NUCLEOTIDE SEQUENCE [LARGE SCALE GENOMIC DNA]</scope>
    <source>
        <strain evidence="12 13">DSM 13106</strain>
    </source>
</reference>
<evidence type="ECO:0000256" key="6">
    <source>
        <dbReference type="ARBA" id="ARBA00022840"/>
    </source>
</evidence>
<feature type="coiled-coil region" evidence="10">
    <location>
        <begin position="201"/>
        <end position="244"/>
    </location>
</feature>
<dbReference type="PANTHER" id="PTHR11059">
    <property type="entry name" value="DNA REPAIR PROTEIN RECN"/>
    <property type="match status" value="1"/>
</dbReference>
<keyword evidence="5 9" id="KW-0227">DNA damage</keyword>
<keyword evidence="6" id="KW-0067">ATP-binding</keyword>
<dbReference type="PIRSF" id="PIRSF003128">
    <property type="entry name" value="RecN"/>
    <property type="match status" value="1"/>
</dbReference>
<evidence type="ECO:0000256" key="2">
    <source>
        <dbReference type="ARBA" id="ARBA00009441"/>
    </source>
</evidence>
<dbReference type="SUPFAM" id="SSF52540">
    <property type="entry name" value="P-loop containing nucleoside triphosphate hydrolases"/>
    <property type="match status" value="1"/>
</dbReference>
<gene>
    <name evidence="12" type="ORF">SAMN02745180_01774</name>
</gene>
<keyword evidence="4" id="KW-0547">Nucleotide-binding</keyword>
<evidence type="ECO:0000256" key="8">
    <source>
        <dbReference type="ARBA" id="ARBA00033408"/>
    </source>
</evidence>
<dbReference type="Gene3D" id="3.40.50.300">
    <property type="entry name" value="P-loop containing nucleotide triphosphate hydrolases"/>
    <property type="match status" value="2"/>
</dbReference>
<evidence type="ECO:0000256" key="9">
    <source>
        <dbReference type="PIRNR" id="PIRNR003128"/>
    </source>
</evidence>
<dbReference type="GO" id="GO:0006310">
    <property type="term" value="P:DNA recombination"/>
    <property type="evidence" value="ECO:0007669"/>
    <property type="project" value="InterPro"/>
</dbReference>
<proteinExistence type="inferred from homology"/>
<sequence>MLVELNIENFAVAEKLHINFSKGFNVLTGETGAGKSVIVDAIGMILGGRANKDLIRTGCDKAILEGLFYLEKSSEINKILDEYGIENEKNDYLLITREIYSTGRSISRINGRTVTLGMLNNVTKYLIDIHGQHEHQSLLNSENHIHIIDSFGDDNFRTLKEDIYIYYNELVFQRKKLKDLSMDEIEKDREIDLLKYQIEEIDNAKLSKEEEEEIAKEYDKLSNIKEIELNISEALNILQSKEYEGFSIIDAINKVISLIGGIKNFDIEIKKYYESFTNIGFELQDLSGDLRYYLDNIAVDEERLVFLEERLDTINKLKKKYGNNIDEIIAYRNGIYEKFQILLNNEKEISQIKNEIENIEKMLEVKCEELSNKRKEIASILEESLSGELKQLNMSNVLFKVSFKKYNHFTPEGFDNVEFLISTNPGEDLKPLSKIVSGGEMSRIMLAFKSILAEYDKIPCLIFDEIDTGISGRTAQVVGEKIVNISKEHQIICVSHLPQIAALADTHFSIYKNIHGSRTVTQIKKLSFEERIEELSRLLGGVNLTDTTKMHAKEMLDLATKIKNG</sequence>
<dbReference type="Proteomes" id="UP000184389">
    <property type="component" value="Unassembled WGS sequence"/>
</dbReference>
<accession>A0A1M5XNV6</accession>
<evidence type="ECO:0000259" key="11">
    <source>
        <dbReference type="Pfam" id="PF02463"/>
    </source>
</evidence>
<evidence type="ECO:0000256" key="10">
    <source>
        <dbReference type="SAM" id="Coils"/>
    </source>
</evidence>
<dbReference type="GO" id="GO:0009432">
    <property type="term" value="P:SOS response"/>
    <property type="evidence" value="ECO:0007669"/>
    <property type="project" value="TreeGrafter"/>
</dbReference>
<comment type="similarity">
    <text evidence="2 9">Belongs to the RecN family.</text>
</comment>
<dbReference type="EMBL" id="FQXR01000007">
    <property type="protein sequence ID" value="SHI01500.1"/>
    <property type="molecule type" value="Genomic_DNA"/>
</dbReference>
<feature type="domain" description="RecF/RecN/SMC N-terminal" evidence="11">
    <location>
        <begin position="2"/>
        <end position="513"/>
    </location>
</feature>
<protein>
    <recommendedName>
        <fullName evidence="3 9">DNA repair protein RecN</fullName>
    </recommendedName>
    <alternativeName>
        <fullName evidence="8 9">Recombination protein N</fullName>
    </alternativeName>
</protein>
<keyword evidence="13" id="KW-1185">Reference proteome</keyword>